<evidence type="ECO:0000313" key="2">
    <source>
        <dbReference type="EMBL" id="KAF2651688.1"/>
    </source>
</evidence>
<organism evidence="2 3">
    <name type="scientific">Lophiostoma macrostomum CBS 122681</name>
    <dbReference type="NCBI Taxonomy" id="1314788"/>
    <lineage>
        <taxon>Eukaryota</taxon>
        <taxon>Fungi</taxon>
        <taxon>Dikarya</taxon>
        <taxon>Ascomycota</taxon>
        <taxon>Pezizomycotina</taxon>
        <taxon>Dothideomycetes</taxon>
        <taxon>Pleosporomycetidae</taxon>
        <taxon>Pleosporales</taxon>
        <taxon>Lophiostomataceae</taxon>
        <taxon>Lophiostoma</taxon>
    </lineage>
</organism>
<feature type="compositionally biased region" description="Acidic residues" evidence="1">
    <location>
        <begin position="876"/>
        <end position="902"/>
    </location>
</feature>
<dbReference type="Proteomes" id="UP000799324">
    <property type="component" value="Unassembled WGS sequence"/>
</dbReference>
<feature type="compositionally biased region" description="Polar residues" evidence="1">
    <location>
        <begin position="601"/>
        <end position="612"/>
    </location>
</feature>
<reference evidence="2" key="1">
    <citation type="journal article" date="2020" name="Stud. Mycol.">
        <title>101 Dothideomycetes genomes: a test case for predicting lifestyles and emergence of pathogens.</title>
        <authorList>
            <person name="Haridas S."/>
            <person name="Albert R."/>
            <person name="Binder M."/>
            <person name="Bloem J."/>
            <person name="Labutti K."/>
            <person name="Salamov A."/>
            <person name="Andreopoulos B."/>
            <person name="Baker S."/>
            <person name="Barry K."/>
            <person name="Bills G."/>
            <person name="Bluhm B."/>
            <person name="Cannon C."/>
            <person name="Castanera R."/>
            <person name="Culley D."/>
            <person name="Daum C."/>
            <person name="Ezra D."/>
            <person name="Gonzalez J."/>
            <person name="Henrissat B."/>
            <person name="Kuo A."/>
            <person name="Liang C."/>
            <person name="Lipzen A."/>
            <person name="Lutzoni F."/>
            <person name="Magnuson J."/>
            <person name="Mondo S."/>
            <person name="Nolan M."/>
            <person name="Ohm R."/>
            <person name="Pangilinan J."/>
            <person name="Park H.-J."/>
            <person name="Ramirez L."/>
            <person name="Alfaro M."/>
            <person name="Sun H."/>
            <person name="Tritt A."/>
            <person name="Yoshinaga Y."/>
            <person name="Zwiers L.-H."/>
            <person name="Turgeon B."/>
            <person name="Goodwin S."/>
            <person name="Spatafora J."/>
            <person name="Crous P."/>
            <person name="Grigoriev I."/>
        </authorList>
    </citation>
    <scope>NUCLEOTIDE SEQUENCE</scope>
    <source>
        <strain evidence="2">CBS 122681</strain>
    </source>
</reference>
<evidence type="ECO:0000313" key="3">
    <source>
        <dbReference type="Proteomes" id="UP000799324"/>
    </source>
</evidence>
<proteinExistence type="predicted"/>
<feature type="compositionally biased region" description="Polar residues" evidence="1">
    <location>
        <begin position="641"/>
        <end position="676"/>
    </location>
</feature>
<dbReference type="OrthoDB" id="3791649at2759"/>
<name>A0A6A6SYW5_9PLEO</name>
<feature type="compositionally biased region" description="Basic residues" evidence="1">
    <location>
        <begin position="912"/>
        <end position="923"/>
    </location>
</feature>
<keyword evidence="3" id="KW-1185">Reference proteome</keyword>
<accession>A0A6A6SYW5</accession>
<sequence length="976" mass="109468">MATPNPVRKRKAPSQLPAPSPSKRIRRDEPAQPLAPHSLAAVAAPSTPAPAPAPDPAPANTDGWKIAPATPFEGSCPIDWSKVEGLGPEHRAVYELRAPWRPGKPELSQPKQRDLLNQQFGLKQNNETWRRKFQKANELVVKAFGLWWLREPTGLSPELIGEQLKKAKKKKKDDKKETQAKSTVKRRVRRTIKYDGDTFTFHIQEPGMGEGKWEEKREVPLNVARHISEVVAKFVEEDTLTMVIETTPKVLDLFTSLFAPKRRSALPAYGYKIIQDEDGSMCFLEIPLNFTQHDVLDLYILASILDSTDACDMALDHFRDTFLQEQKLREEFRNGTRLWTDIPRGPIPNLLDFEPKHLNELWEITPHDDAARVFWLDVLELKHAQAYDKIMSELSEYSDGFLHDYNKRLLPEQRFEILNPPCEPERDYEVEEDSGVNASGSKIFNEDPIEIVDDSASDSGSDVAEVEEVEMEPVDLEDVVESIEHENTPEEIVHGVKYDLASQSVAGGSAVSKSRSVSLHLQDTPFHGTGTLAMIKEEEQEDVGFQVQEEEKLGLDHEVADMRHLPGDAYFIGESVFGNGVSQGESEGDEGQVHVQHPGNGASTSMAPSSTEDQVRSREPSLEQEAAPADDTGPKVILEPQPNNIPGQGLTPASDSGYSSPLRQGSQTAQLSSFTYSPPVGPHDPAQLIAANQHDFCTIYHNHARHNLPCYKLSVPARTSTEKVDDEVDDADRSSTTRVTITIDSIPGFKILNHTGYSRHEFRQLPRIFSDWDWARVRAVNCYEQLSYEGLDYGRDMKPLILPHPIYFDHAYTGPGPCPFQDEFGRWPSHPGHRNAEWHFNPDDASGEVDGDTTMLDVSEEFIRVVEEDTEHIQDQDEEDDIDQGDRDDAEQNEDGDDDVDGVSEQVADAGKKKKKKPGHPKKNSKDKANDEPPPAPWVDPINVPRVQDKDWQPTAPVFSRSGYGLEGWGFQSMAW</sequence>
<protein>
    <submittedName>
        <fullName evidence="2">Uncharacterized protein</fullName>
    </submittedName>
</protein>
<feature type="region of interest" description="Disordered" evidence="1">
    <location>
        <begin position="868"/>
        <end position="967"/>
    </location>
</feature>
<evidence type="ECO:0000256" key="1">
    <source>
        <dbReference type="SAM" id="MobiDB-lite"/>
    </source>
</evidence>
<feature type="region of interest" description="Disordered" evidence="1">
    <location>
        <begin position="580"/>
        <end position="680"/>
    </location>
</feature>
<feature type="compositionally biased region" description="Pro residues" evidence="1">
    <location>
        <begin position="47"/>
        <end position="57"/>
    </location>
</feature>
<dbReference type="EMBL" id="MU004419">
    <property type="protein sequence ID" value="KAF2651688.1"/>
    <property type="molecule type" value="Genomic_DNA"/>
</dbReference>
<dbReference type="AlphaFoldDB" id="A0A6A6SYW5"/>
<gene>
    <name evidence="2" type="ORF">K491DRAFT_728829</name>
</gene>
<feature type="region of interest" description="Disordered" evidence="1">
    <location>
        <begin position="1"/>
        <end position="70"/>
    </location>
</feature>